<dbReference type="InterPro" id="IPR000397">
    <property type="entry name" value="Heat_shock_Hsp33"/>
</dbReference>
<keyword evidence="2 6" id="KW-0862">Zinc</keyword>
<keyword evidence="5 6" id="KW-0676">Redox-active center</keyword>
<evidence type="ECO:0000256" key="4">
    <source>
        <dbReference type="ARBA" id="ARBA00023186"/>
    </source>
</evidence>
<dbReference type="GO" id="GO:0005737">
    <property type="term" value="C:cytoplasm"/>
    <property type="evidence" value="ECO:0007669"/>
    <property type="project" value="UniProtKB-SubCell"/>
</dbReference>
<comment type="similarity">
    <text evidence="6">Belongs to the HSP33 family.</text>
</comment>
<dbReference type="Proteomes" id="UP000012042">
    <property type="component" value="Chromosome"/>
</dbReference>
<dbReference type="PANTHER" id="PTHR30111">
    <property type="entry name" value="33 KDA CHAPERONIN"/>
    <property type="match status" value="1"/>
</dbReference>
<dbReference type="EMBL" id="AP012167">
    <property type="protein sequence ID" value="BAN06176.1"/>
    <property type="molecule type" value="Genomic_DNA"/>
</dbReference>
<evidence type="ECO:0000256" key="6">
    <source>
        <dbReference type="HAMAP-Rule" id="MF_00117"/>
    </source>
</evidence>
<dbReference type="KEGG" id="lbk:LVISKB_0541"/>
<keyword evidence="3 6" id="KW-1015">Disulfide bond</keyword>
<gene>
    <name evidence="6" type="primary">hslO</name>
    <name evidence="7" type="ORF">LVISKB_0541</name>
</gene>
<dbReference type="Pfam" id="PF01430">
    <property type="entry name" value="HSP33"/>
    <property type="match status" value="1"/>
</dbReference>
<evidence type="ECO:0000313" key="7">
    <source>
        <dbReference type="EMBL" id="BAN06176.1"/>
    </source>
</evidence>
<dbReference type="InterPro" id="IPR016153">
    <property type="entry name" value="Heat_shock_Hsp33_N"/>
</dbReference>
<dbReference type="PATRIC" id="fig|1001583.3.peg.534"/>
<dbReference type="HOGENOM" id="CLU_054493_1_0_9"/>
<feature type="disulfide bond" description="Redox-active" evidence="6">
    <location>
        <begin position="249"/>
        <end position="251"/>
    </location>
</feature>
<dbReference type="SUPFAM" id="SSF118352">
    <property type="entry name" value="HSP33 redox switch-like"/>
    <property type="match status" value="1"/>
</dbReference>
<comment type="PTM">
    <text evidence="6">Under oxidizing conditions two disulfide bonds are formed involving the reactive cysteines. Under reducing conditions zinc is bound to the reactive cysteines and the protein is inactive.</text>
</comment>
<dbReference type="NCBIfam" id="NF001033">
    <property type="entry name" value="PRK00114.1"/>
    <property type="match status" value="1"/>
</dbReference>
<dbReference type="PANTHER" id="PTHR30111:SF1">
    <property type="entry name" value="33 KDA CHAPERONIN"/>
    <property type="match status" value="1"/>
</dbReference>
<evidence type="ECO:0000313" key="8">
    <source>
        <dbReference type="Proteomes" id="UP000012042"/>
    </source>
</evidence>
<dbReference type="InterPro" id="IPR016154">
    <property type="entry name" value="Heat_shock_Hsp33_C"/>
</dbReference>
<name>M5AYJ9_LEVBR</name>
<dbReference type="AlphaFoldDB" id="M5AYJ9"/>
<comment type="function">
    <text evidence="6">Redox regulated molecular chaperone. Protects both thermally unfolding and oxidatively damaged proteins from irreversible aggregation. Plays an important role in the bacterial defense system toward oxidative stress.</text>
</comment>
<evidence type="ECO:0000256" key="2">
    <source>
        <dbReference type="ARBA" id="ARBA00022833"/>
    </source>
</evidence>
<sequence>MMKRNERTFTGMADYLVKSLIDGGMFRAYVVDATETVAEAQQRHDTWSAATAALGRTLIGTMLLSTSLLKGDEKLTVKVNGHGPVGAIVVDGNANGTVKGYLQYPHTSLPLNEKHKIDVKKAVGVNGMLTVTKDQGLGQPYTGQVPLVSGELGEDFTYYLAKSEQIPSAVGVSVFVQPNNTVKVAGGFLIQVMPGASDEAIARLEQRIKEMPMVSELLLAGQTPEEILALLFKEEKIKIVQKMPVGFKCDCSKDRFAQSLASIQPAALQEMIDEDHGAEAVCHFCGTKYQFSEDDLRAILTEAQAK</sequence>
<dbReference type="PIRSF" id="PIRSF005261">
    <property type="entry name" value="Heat_shock_Hsp33"/>
    <property type="match status" value="1"/>
</dbReference>
<keyword evidence="1 6" id="KW-0963">Cytoplasm</keyword>
<protein>
    <recommendedName>
        <fullName evidence="6">33 kDa chaperonin</fullName>
    </recommendedName>
    <alternativeName>
        <fullName evidence="6">Heat shock protein 33 homolog</fullName>
        <shortName evidence="6">HSP33</shortName>
    </alternativeName>
</protein>
<keyword evidence="4 6" id="KW-0143">Chaperone</keyword>
<dbReference type="Gene3D" id="3.55.30.10">
    <property type="entry name" value="Hsp33 domain"/>
    <property type="match status" value="1"/>
</dbReference>
<dbReference type="CDD" id="cd00498">
    <property type="entry name" value="Hsp33"/>
    <property type="match status" value="1"/>
</dbReference>
<comment type="subcellular location">
    <subcellularLocation>
        <location evidence="6">Cytoplasm</location>
    </subcellularLocation>
</comment>
<proteinExistence type="inferred from homology"/>
<dbReference type="HAMAP" id="MF_00117">
    <property type="entry name" value="HslO"/>
    <property type="match status" value="1"/>
</dbReference>
<evidence type="ECO:0000256" key="5">
    <source>
        <dbReference type="ARBA" id="ARBA00023284"/>
    </source>
</evidence>
<dbReference type="SUPFAM" id="SSF64397">
    <property type="entry name" value="Hsp33 domain"/>
    <property type="match status" value="1"/>
</dbReference>
<dbReference type="GO" id="GO:0042026">
    <property type="term" value="P:protein refolding"/>
    <property type="evidence" value="ECO:0007669"/>
    <property type="project" value="TreeGrafter"/>
</dbReference>
<organism evidence="7 8">
    <name type="scientific">Levilactobacillus brevis KB290</name>
    <dbReference type="NCBI Taxonomy" id="1001583"/>
    <lineage>
        <taxon>Bacteria</taxon>
        <taxon>Bacillati</taxon>
        <taxon>Bacillota</taxon>
        <taxon>Bacilli</taxon>
        <taxon>Lactobacillales</taxon>
        <taxon>Lactobacillaceae</taxon>
        <taxon>Levilactobacillus</taxon>
    </lineage>
</organism>
<evidence type="ECO:0000256" key="3">
    <source>
        <dbReference type="ARBA" id="ARBA00023157"/>
    </source>
</evidence>
<dbReference type="GO" id="GO:0051082">
    <property type="term" value="F:unfolded protein binding"/>
    <property type="evidence" value="ECO:0007669"/>
    <property type="project" value="UniProtKB-UniRule"/>
</dbReference>
<dbReference type="GO" id="GO:0044183">
    <property type="term" value="F:protein folding chaperone"/>
    <property type="evidence" value="ECO:0007669"/>
    <property type="project" value="TreeGrafter"/>
</dbReference>
<reference evidence="7 8" key="1">
    <citation type="journal article" date="2013" name="PLoS ONE">
        <title>Genomic Analysis by Deep Sequencing of the Probiotic Lactobacillus brevis KB290 Harboring Nine Plasmids Reveals Genomic Stability.</title>
        <authorList>
            <person name="Fukao M."/>
            <person name="Oshima K."/>
            <person name="Morita H."/>
            <person name="Toh H."/>
            <person name="Suda W."/>
            <person name="Kim S.W."/>
            <person name="Suzuki S."/>
            <person name="Yakabe T."/>
            <person name="Hattori M."/>
            <person name="Yajima N."/>
        </authorList>
    </citation>
    <scope>NUCLEOTIDE SEQUENCE [LARGE SCALE GENOMIC DNA]</scope>
    <source>
        <strain evidence="7 8">KB290</strain>
    </source>
</reference>
<accession>M5AYJ9</accession>
<evidence type="ECO:0000256" key="1">
    <source>
        <dbReference type="ARBA" id="ARBA00022490"/>
    </source>
</evidence>
<dbReference type="Gene3D" id="3.90.1280.10">
    <property type="entry name" value="HSP33 redox switch-like"/>
    <property type="match status" value="1"/>
</dbReference>
<feature type="disulfide bond" description="Redox-active" evidence="6">
    <location>
        <begin position="282"/>
        <end position="285"/>
    </location>
</feature>